<dbReference type="AlphaFoldDB" id="A0A378PXW1"/>
<protein>
    <submittedName>
        <fullName evidence="1">Uncharacterized protein</fullName>
    </submittedName>
</protein>
<accession>A0A378PXW1</accession>
<reference evidence="3" key="2">
    <citation type="journal article" date="2022" name="BMC Microbiol.">
        <title>Whole genome sequencing of Moraxella bovis strains from North America reveals two genotypes with different genetic determinants.</title>
        <authorList>
            <person name="Wynn E.L."/>
            <person name="Hille M.M."/>
            <person name="Loy J.D."/>
            <person name="Schuller G."/>
            <person name="Kuhn K.L."/>
            <person name="Dickey A.M."/>
            <person name="Bono J.L."/>
            <person name="Clawson M.L."/>
        </authorList>
    </citation>
    <scope>NUCLEOTIDE SEQUENCE</scope>
    <source>
        <strain evidence="3">SAM102599</strain>
    </source>
</reference>
<dbReference type="Proteomes" id="UP001163632">
    <property type="component" value="Chromosome"/>
</dbReference>
<evidence type="ECO:0000313" key="3">
    <source>
        <dbReference type="EMBL" id="UZA04548.1"/>
    </source>
</evidence>
<reference evidence="1 4" key="1">
    <citation type="submission" date="2018-06" db="EMBL/GenBank/DDBJ databases">
        <authorList>
            <consortium name="Pathogen Informatics"/>
            <person name="Doyle S."/>
        </authorList>
    </citation>
    <scope>NUCLEOTIDE SEQUENCE [LARGE SCALE GENOMIC DNA]</scope>
    <source>
        <strain evidence="1 4">NCTC9426</strain>
    </source>
</reference>
<evidence type="ECO:0000313" key="2">
    <source>
        <dbReference type="EMBL" id="STY93801.1"/>
    </source>
</evidence>
<name>A0A378PXW1_MORBO</name>
<dbReference type="Proteomes" id="UP000254133">
    <property type="component" value="Unassembled WGS sequence"/>
</dbReference>
<gene>
    <name evidence="3" type="ORF">LP092_07435</name>
    <name evidence="1" type="ORF">NCTC9426_02183</name>
    <name evidence="2" type="ORF">NCTC9426_02535</name>
</gene>
<dbReference type="EMBL" id="CP087830">
    <property type="protein sequence ID" value="UZA04548.1"/>
    <property type="molecule type" value="Genomic_DNA"/>
</dbReference>
<proteinExistence type="predicted"/>
<sequence>MNLFSEFNRIISDDGIQVATIHAKHENIYTILTQNGQYAQIIADGHYTGKVLIQRGKIIGQAPNLPYAEIEV</sequence>
<keyword evidence="5" id="KW-1185">Reference proteome</keyword>
<evidence type="ECO:0000313" key="1">
    <source>
        <dbReference type="EMBL" id="STY93453.1"/>
    </source>
</evidence>
<dbReference type="EMBL" id="UGPZ01000003">
    <property type="protein sequence ID" value="STY93453.1"/>
    <property type="molecule type" value="Genomic_DNA"/>
</dbReference>
<dbReference type="RefSeq" id="WP_115369778.1">
    <property type="nucleotide sequence ID" value="NZ_CP087784.1"/>
</dbReference>
<dbReference type="EMBL" id="UGPZ01000003">
    <property type="protein sequence ID" value="STY93801.1"/>
    <property type="molecule type" value="Genomic_DNA"/>
</dbReference>
<evidence type="ECO:0000313" key="4">
    <source>
        <dbReference type="Proteomes" id="UP000254133"/>
    </source>
</evidence>
<evidence type="ECO:0000313" key="5">
    <source>
        <dbReference type="Proteomes" id="UP001163632"/>
    </source>
</evidence>
<organism evidence="1 4">
    <name type="scientific">Moraxella bovis</name>
    <dbReference type="NCBI Taxonomy" id="476"/>
    <lineage>
        <taxon>Bacteria</taxon>
        <taxon>Pseudomonadati</taxon>
        <taxon>Pseudomonadota</taxon>
        <taxon>Gammaproteobacteria</taxon>
        <taxon>Moraxellales</taxon>
        <taxon>Moraxellaceae</taxon>
        <taxon>Moraxella</taxon>
    </lineage>
</organism>